<dbReference type="Proteomes" id="UP001239111">
    <property type="component" value="Chromosome 3"/>
</dbReference>
<dbReference type="EMBL" id="CM056743">
    <property type="protein sequence ID" value="KAJ8670731.1"/>
    <property type="molecule type" value="Genomic_DNA"/>
</dbReference>
<keyword evidence="2" id="KW-1185">Reference proteome</keyword>
<comment type="caution">
    <text evidence="1">The sequence shown here is derived from an EMBL/GenBank/DDBJ whole genome shotgun (WGS) entry which is preliminary data.</text>
</comment>
<accession>A0ACC2NI06</accession>
<gene>
    <name evidence="1" type="ORF">QAD02_001990</name>
</gene>
<reference evidence="1" key="1">
    <citation type="submission" date="2023-04" db="EMBL/GenBank/DDBJ databases">
        <title>A chromosome-level genome assembly of the parasitoid wasp Eretmocerus hayati.</title>
        <authorList>
            <person name="Zhong Y."/>
            <person name="Liu S."/>
            <person name="Liu Y."/>
        </authorList>
    </citation>
    <scope>NUCLEOTIDE SEQUENCE</scope>
    <source>
        <strain evidence="1">ZJU_SS_LIU_2023</strain>
    </source>
</reference>
<proteinExistence type="predicted"/>
<evidence type="ECO:0000313" key="1">
    <source>
        <dbReference type="EMBL" id="KAJ8670731.1"/>
    </source>
</evidence>
<evidence type="ECO:0000313" key="2">
    <source>
        <dbReference type="Proteomes" id="UP001239111"/>
    </source>
</evidence>
<name>A0ACC2NI06_9HYME</name>
<sequence>MLTMMMKSLTCVLLLSCAVTIWYIILLVFNKEVTSPFVHPSLDKLAINANDSGWDATKLMDLENFEYIIDAKCALKSKHFKQLPNGQEMKAVWVVTSYAGDVTKRSALRNAYTDEELRQLGIRRIFLLGTLNDGAQRKSGVTQLAIQNEAERFQDIIQGNFIEAYKNLTYKHLMGLQWAVDRCSNTHLYIMKMDDDIIVNIYEAMALLENKSSANARGDFLMGYAMNNMAPIRIRESKWFVTYEEFRGSTYPSFLSGWFYVLDMLTAMKLVFQSRQHAKYFWIDDLFITGILREEAGVGQLVDISEYFTSDYRFLKCCLKTQETLTKYKCDFIVGPDGGDRYLLSKFQKFSKECHYQQCNTRPKLQLLKDKCILDDRKLDLGNGNVQVDKMIVNSVF</sequence>
<organism evidence="1 2">
    <name type="scientific">Eretmocerus hayati</name>
    <dbReference type="NCBI Taxonomy" id="131215"/>
    <lineage>
        <taxon>Eukaryota</taxon>
        <taxon>Metazoa</taxon>
        <taxon>Ecdysozoa</taxon>
        <taxon>Arthropoda</taxon>
        <taxon>Hexapoda</taxon>
        <taxon>Insecta</taxon>
        <taxon>Pterygota</taxon>
        <taxon>Neoptera</taxon>
        <taxon>Endopterygota</taxon>
        <taxon>Hymenoptera</taxon>
        <taxon>Apocrita</taxon>
        <taxon>Proctotrupomorpha</taxon>
        <taxon>Chalcidoidea</taxon>
        <taxon>Aphelinidae</taxon>
        <taxon>Aphelininae</taxon>
        <taxon>Eretmocerus</taxon>
    </lineage>
</organism>
<protein>
    <submittedName>
        <fullName evidence="1">Uncharacterized protein</fullName>
    </submittedName>
</protein>